<evidence type="ECO:0000259" key="1">
    <source>
        <dbReference type="Pfam" id="PF14322"/>
    </source>
</evidence>
<dbReference type="InterPro" id="IPR033985">
    <property type="entry name" value="SusD-like_N"/>
</dbReference>
<accession>A0ABS9SDK8</accession>
<comment type="caution">
    <text evidence="2">The sequence shown here is derived from an EMBL/GenBank/DDBJ whole genome shotgun (WGS) entry which is preliminary data.</text>
</comment>
<dbReference type="Proteomes" id="UP001202248">
    <property type="component" value="Unassembled WGS sequence"/>
</dbReference>
<dbReference type="RefSeq" id="WP_240825218.1">
    <property type="nucleotide sequence ID" value="NZ_JAKWBL010000001.1"/>
</dbReference>
<dbReference type="EMBL" id="JAKWBL010000001">
    <property type="protein sequence ID" value="MCH5596439.1"/>
    <property type="molecule type" value="Genomic_DNA"/>
</dbReference>
<dbReference type="Gene3D" id="1.25.40.390">
    <property type="match status" value="1"/>
</dbReference>
<dbReference type="Pfam" id="PF14322">
    <property type="entry name" value="SusD-like_3"/>
    <property type="match status" value="1"/>
</dbReference>
<keyword evidence="3" id="KW-1185">Reference proteome</keyword>
<reference evidence="2 3" key="1">
    <citation type="submission" date="2022-02" db="EMBL/GenBank/DDBJ databases">
        <authorList>
            <person name="Min J."/>
        </authorList>
    </citation>
    <scope>NUCLEOTIDE SEQUENCE [LARGE SCALE GENOMIC DNA]</scope>
    <source>
        <strain evidence="2 3">GR10-1</strain>
    </source>
</reference>
<evidence type="ECO:0000313" key="2">
    <source>
        <dbReference type="EMBL" id="MCH5596439.1"/>
    </source>
</evidence>
<feature type="domain" description="SusD-like N-terminal" evidence="1">
    <location>
        <begin position="24"/>
        <end position="168"/>
    </location>
</feature>
<name>A0ABS9SDK8_9BACT</name>
<evidence type="ECO:0000313" key="3">
    <source>
        <dbReference type="Proteomes" id="UP001202248"/>
    </source>
</evidence>
<proteinExistence type="predicted"/>
<dbReference type="SUPFAM" id="SSF48452">
    <property type="entry name" value="TPR-like"/>
    <property type="match status" value="1"/>
</dbReference>
<dbReference type="InterPro" id="IPR011990">
    <property type="entry name" value="TPR-like_helical_dom_sf"/>
</dbReference>
<organism evidence="2 3">
    <name type="scientific">Niabella ginsengisoli</name>
    <dbReference type="NCBI Taxonomy" id="522298"/>
    <lineage>
        <taxon>Bacteria</taxon>
        <taxon>Pseudomonadati</taxon>
        <taxon>Bacteroidota</taxon>
        <taxon>Chitinophagia</taxon>
        <taxon>Chitinophagales</taxon>
        <taxon>Chitinophagaceae</taxon>
        <taxon>Niabella</taxon>
    </lineage>
</organism>
<dbReference type="PROSITE" id="PS51257">
    <property type="entry name" value="PROKAR_LIPOPROTEIN"/>
    <property type="match status" value="1"/>
</dbReference>
<gene>
    <name evidence="2" type="ORF">MKP09_00125</name>
</gene>
<protein>
    <submittedName>
        <fullName evidence="2">RagB/SusD family nutrient uptake outer membrane protein</fullName>
    </submittedName>
</protein>
<sequence>MTKKQITSGILLIVVLSTFSSCKKYLNVEHYFDDRQSEERIFNSKDYTEQWLASCYSKLLDYNLEIGHRNYTLTNYSDDMFFNESGGANGLQYRQFKFGEYDYTWLRQSWTQSYDGIRQASVMLHSMGEGDTFTPAEVADYKAQARFIRAYLYWLLLRKYGPVPIMPDRGWTMMYPTISYLTPVILTMR</sequence>